<comment type="similarity">
    <text evidence="1 9">Belongs to the class-II aminoacyl-tRNA synthetase family.</text>
</comment>
<gene>
    <name evidence="9 10" type="primary">glyS</name>
    <name evidence="10" type="ORF">ANPL_00125</name>
</gene>
<evidence type="ECO:0000256" key="5">
    <source>
        <dbReference type="ARBA" id="ARBA00022840"/>
    </source>
</evidence>
<evidence type="ECO:0000256" key="8">
    <source>
        <dbReference type="ARBA" id="ARBA00047937"/>
    </source>
</evidence>
<dbReference type="RefSeq" id="WP_169192814.1">
    <property type="nucleotide sequence ID" value="NZ_CP046391.1"/>
</dbReference>
<keyword evidence="7 9" id="KW-0030">Aminoacyl-tRNA synthetase</keyword>
<dbReference type="PROSITE" id="PS50861">
    <property type="entry name" value="AA_TRNA_LIGASE_II_GLYAB"/>
    <property type="match status" value="1"/>
</dbReference>
<keyword evidence="4 9" id="KW-0547">Nucleotide-binding</keyword>
<organism evidence="10 11">
    <name type="scientific">Anaplasma platys</name>
    <dbReference type="NCBI Taxonomy" id="949"/>
    <lineage>
        <taxon>Bacteria</taxon>
        <taxon>Pseudomonadati</taxon>
        <taxon>Pseudomonadota</taxon>
        <taxon>Alphaproteobacteria</taxon>
        <taxon>Rickettsiales</taxon>
        <taxon>Anaplasmataceae</taxon>
        <taxon>Anaplasma</taxon>
    </lineage>
</organism>
<accession>A0A858PX47</accession>
<evidence type="ECO:0000256" key="7">
    <source>
        <dbReference type="ARBA" id="ARBA00023146"/>
    </source>
</evidence>
<proteinExistence type="inferred from homology"/>
<evidence type="ECO:0000313" key="11">
    <source>
        <dbReference type="Proteomes" id="UP000500930"/>
    </source>
</evidence>
<dbReference type="GO" id="GO:0005524">
    <property type="term" value="F:ATP binding"/>
    <property type="evidence" value="ECO:0007669"/>
    <property type="project" value="UniProtKB-UniRule"/>
</dbReference>
<dbReference type="PRINTS" id="PR01045">
    <property type="entry name" value="TRNASYNTHGB"/>
</dbReference>
<dbReference type="InterPro" id="IPR006194">
    <property type="entry name" value="Gly-tRNA-synth_heterodimer"/>
</dbReference>
<evidence type="ECO:0000256" key="1">
    <source>
        <dbReference type="ARBA" id="ARBA00008226"/>
    </source>
</evidence>
<dbReference type="GO" id="GO:0005829">
    <property type="term" value="C:cytosol"/>
    <property type="evidence" value="ECO:0007669"/>
    <property type="project" value="TreeGrafter"/>
</dbReference>
<dbReference type="InterPro" id="IPR015944">
    <property type="entry name" value="Gly-tRNA-synth_bsu"/>
</dbReference>
<evidence type="ECO:0000256" key="3">
    <source>
        <dbReference type="ARBA" id="ARBA00022598"/>
    </source>
</evidence>
<keyword evidence="5 9" id="KW-0067">ATP-binding</keyword>
<comment type="subcellular location">
    <subcellularLocation>
        <location evidence="9">Cytoplasm</location>
    </subcellularLocation>
</comment>
<dbReference type="HAMAP" id="MF_00255">
    <property type="entry name" value="Gly_tRNA_synth_beta"/>
    <property type="match status" value="1"/>
</dbReference>
<keyword evidence="9" id="KW-0963">Cytoplasm</keyword>
<dbReference type="Proteomes" id="UP000500930">
    <property type="component" value="Chromosome"/>
</dbReference>
<dbReference type="EC" id="6.1.1.14" evidence="9"/>
<protein>
    <recommendedName>
        <fullName evidence="9">Glycine--tRNA ligase beta subunit</fullName>
        <ecNumber evidence="9">6.1.1.14</ecNumber>
    </recommendedName>
    <alternativeName>
        <fullName evidence="9">Glycyl-tRNA synthetase beta subunit</fullName>
        <shortName evidence="9">GlyRS</shortName>
    </alternativeName>
</protein>
<name>A0A858PX47_9RICK</name>
<dbReference type="NCBIfam" id="TIGR00211">
    <property type="entry name" value="glyS"/>
    <property type="match status" value="1"/>
</dbReference>
<evidence type="ECO:0000256" key="4">
    <source>
        <dbReference type="ARBA" id="ARBA00022741"/>
    </source>
</evidence>
<evidence type="ECO:0000256" key="2">
    <source>
        <dbReference type="ARBA" id="ARBA00011209"/>
    </source>
</evidence>
<comment type="subunit">
    <text evidence="2 9">Tetramer of two alpha and two beta subunits.</text>
</comment>
<evidence type="ECO:0000256" key="6">
    <source>
        <dbReference type="ARBA" id="ARBA00022917"/>
    </source>
</evidence>
<dbReference type="PANTHER" id="PTHR30075:SF2">
    <property type="entry name" value="GLYCINE--TRNA LIGASE, CHLOROPLASTIC_MITOCHONDRIAL 2"/>
    <property type="match status" value="1"/>
</dbReference>
<dbReference type="EMBL" id="CP046391">
    <property type="protein sequence ID" value="QJC27152.1"/>
    <property type="molecule type" value="Genomic_DNA"/>
</dbReference>
<dbReference type="AlphaFoldDB" id="A0A858PX47"/>
<dbReference type="GO" id="GO:0006426">
    <property type="term" value="P:glycyl-tRNA aminoacylation"/>
    <property type="evidence" value="ECO:0007669"/>
    <property type="project" value="UniProtKB-UniRule"/>
</dbReference>
<keyword evidence="3 9" id="KW-0436">Ligase</keyword>
<dbReference type="GO" id="GO:0004820">
    <property type="term" value="F:glycine-tRNA ligase activity"/>
    <property type="evidence" value="ECO:0007669"/>
    <property type="project" value="UniProtKB-UniRule"/>
</dbReference>
<sequence length="700" mass="79592">MSSDLVFEILCEQIPKKTQEDARVFVTEMTKDLLGKVGLQGSKVETYTSPNRISLLVAGIEVVEKNESGDIRGPRVGSAEIAIKGFLKKVGKEKKEDLEIRRVAGVDFYFGKIEKKDYSLPLEKVRSVLQEIVDKFPLHKRMKWGKGRGEWIRPVINVLCIFGGEVVPVRVAGVEANGLTYGNLRFQRTAHTVKGMADYLSFLEQNLVIVDHEKRKKHIIDGIDKLIGERDLKYEKEDKIIDELNSMLEYPHVVLGRVDESFHWVPKEVTLCVMMKHQRYLALCDKEGRIVKFATVATVVNERVVKTHEMTLRARLADAAFLIEKDKSTGLEQYVEHLEKIVFKKELGNVLEKVRRVTSLANYFAVWVPRAPILSVNRAAMLAKADLATLMVREFPDLQGKMGRYYAAISGEDKEVCTAIEEHYHPRWQRDRVPVNPVAIAISLADKVDSLVGLMATENITGSRDPYALRRLSISLLRVILENSINIPLDLMVAKSVALYVADTKKKKNLRSTFEVMGGGKITEKVLDFCYDRLKVLLRDVFELDREIINIVVGSCHDVVVVKRKIRIIGDYIKTEEGQLILTAYRRIKNVVEKRESGTPFRIPKIWNKCSEKLCVESCEIEVYKKAKECESLLNSLLKENNFSESLLVLVDLSKAVQAFMDGVLINSEDAPELRTNRENLALWLVEIYNAVVDFSQIPK</sequence>
<dbReference type="KEGG" id="aplt:ANPL_00125"/>
<reference evidence="10 11" key="1">
    <citation type="journal article" date="2020" name="Pathogens">
        <title>First Whole Genome Sequence of Anaplasma platys, an Obligate Intracellular Rickettsial Pathogen of Dogs.</title>
        <authorList>
            <person name="Llanes A."/>
            <person name="Rajeev S."/>
        </authorList>
    </citation>
    <scope>NUCLEOTIDE SEQUENCE [LARGE SCALE GENOMIC DNA]</scope>
    <source>
        <strain evidence="10 11">S3</strain>
    </source>
</reference>
<dbReference type="SUPFAM" id="SSF109604">
    <property type="entry name" value="HD-domain/PDEase-like"/>
    <property type="match status" value="1"/>
</dbReference>
<dbReference type="PANTHER" id="PTHR30075">
    <property type="entry name" value="GLYCYL-TRNA SYNTHETASE"/>
    <property type="match status" value="1"/>
</dbReference>
<evidence type="ECO:0000256" key="9">
    <source>
        <dbReference type="HAMAP-Rule" id="MF_00255"/>
    </source>
</evidence>
<evidence type="ECO:0000313" key="10">
    <source>
        <dbReference type="EMBL" id="QJC27152.1"/>
    </source>
</evidence>
<keyword evidence="11" id="KW-1185">Reference proteome</keyword>
<comment type="catalytic activity">
    <reaction evidence="8 9">
        <text>tRNA(Gly) + glycine + ATP = glycyl-tRNA(Gly) + AMP + diphosphate</text>
        <dbReference type="Rhea" id="RHEA:16013"/>
        <dbReference type="Rhea" id="RHEA-COMP:9664"/>
        <dbReference type="Rhea" id="RHEA-COMP:9683"/>
        <dbReference type="ChEBI" id="CHEBI:30616"/>
        <dbReference type="ChEBI" id="CHEBI:33019"/>
        <dbReference type="ChEBI" id="CHEBI:57305"/>
        <dbReference type="ChEBI" id="CHEBI:78442"/>
        <dbReference type="ChEBI" id="CHEBI:78522"/>
        <dbReference type="ChEBI" id="CHEBI:456215"/>
        <dbReference type="EC" id="6.1.1.14"/>
    </reaction>
</comment>
<keyword evidence="6 9" id="KW-0648">Protein biosynthesis</keyword>
<dbReference type="Pfam" id="PF02092">
    <property type="entry name" value="tRNA_synt_2f"/>
    <property type="match status" value="1"/>
</dbReference>